<evidence type="ECO:0000256" key="3">
    <source>
        <dbReference type="ARBA" id="ARBA00022475"/>
    </source>
</evidence>
<dbReference type="Pfam" id="PF09335">
    <property type="entry name" value="VTT_dom"/>
    <property type="match status" value="1"/>
</dbReference>
<evidence type="ECO:0000256" key="2">
    <source>
        <dbReference type="ARBA" id="ARBA00010792"/>
    </source>
</evidence>
<reference evidence="9 10" key="1">
    <citation type="submission" date="2019-04" db="EMBL/GenBank/DDBJ databases">
        <title>Complete genome sequencing of Piscirickettsia salmonis strain Psal-009.</title>
        <authorList>
            <person name="Schober I."/>
            <person name="Bunk B."/>
            <person name="Sproer C."/>
            <person name="Carril G.P."/>
            <person name="Riedel T."/>
            <person name="Flores-Herrera P.A."/>
            <person name="Nourdin-Galindo G."/>
            <person name="Marshall S.H."/>
            <person name="Overmann J."/>
        </authorList>
    </citation>
    <scope>NUCLEOTIDE SEQUENCE [LARGE SCALE GENOMIC DNA]</scope>
    <source>
        <strain evidence="9 10">Psal-009</strain>
    </source>
</reference>
<dbReference type="GO" id="GO:0005886">
    <property type="term" value="C:plasma membrane"/>
    <property type="evidence" value="ECO:0007669"/>
    <property type="project" value="UniProtKB-SubCell"/>
</dbReference>
<dbReference type="AlphaFoldDB" id="A0A9Q6LI76"/>
<keyword evidence="6 7" id="KW-0472">Membrane</keyword>
<comment type="subcellular location">
    <subcellularLocation>
        <location evidence="1 7">Cell membrane</location>
        <topology evidence="1 7">Multi-pass membrane protein</topology>
    </subcellularLocation>
</comment>
<evidence type="ECO:0000256" key="7">
    <source>
        <dbReference type="RuleBase" id="RU367016"/>
    </source>
</evidence>
<feature type="transmembrane region" description="Helical" evidence="7">
    <location>
        <begin position="185"/>
        <end position="205"/>
    </location>
</feature>
<dbReference type="PANTHER" id="PTHR30353:SF0">
    <property type="entry name" value="TRANSMEMBRANE PROTEIN"/>
    <property type="match status" value="1"/>
</dbReference>
<evidence type="ECO:0000256" key="4">
    <source>
        <dbReference type="ARBA" id="ARBA00022692"/>
    </source>
</evidence>
<keyword evidence="3 7" id="KW-1003">Cell membrane</keyword>
<keyword evidence="5 7" id="KW-1133">Transmembrane helix</keyword>
<name>A0A9Q6LI76_PISSA</name>
<feature type="transmembrane region" description="Helical" evidence="7">
    <location>
        <begin position="26"/>
        <end position="48"/>
    </location>
</feature>
<gene>
    <name evidence="9" type="primary">yqjA</name>
    <name evidence="9" type="ORF">Psal009_00246</name>
</gene>
<evidence type="ECO:0000313" key="9">
    <source>
        <dbReference type="EMBL" id="QGO04386.1"/>
    </source>
</evidence>
<evidence type="ECO:0000256" key="5">
    <source>
        <dbReference type="ARBA" id="ARBA00022989"/>
    </source>
</evidence>
<feature type="transmembrane region" description="Helical" evidence="7">
    <location>
        <begin position="153"/>
        <end position="173"/>
    </location>
</feature>
<dbReference type="InterPro" id="IPR032816">
    <property type="entry name" value="VTT_dom"/>
</dbReference>
<dbReference type="RefSeq" id="WP_036776924.1">
    <property type="nucleotide sequence ID" value="NZ_CP038893.1"/>
</dbReference>
<dbReference type="Proteomes" id="UP000422232">
    <property type="component" value="Chromosome"/>
</dbReference>
<feature type="transmembrane region" description="Helical" evidence="7">
    <location>
        <begin position="54"/>
        <end position="81"/>
    </location>
</feature>
<evidence type="ECO:0000256" key="6">
    <source>
        <dbReference type="ARBA" id="ARBA00023136"/>
    </source>
</evidence>
<evidence type="ECO:0000259" key="8">
    <source>
        <dbReference type="Pfam" id="PF09335"/>
    </source>
</evidence>
<dbReference type="EMBL" id="CP038908">
    <property type="protein sequence ID" value="QGO04386.1"/>
    <property type="molecule type" value="Genomic_DNA"/>
</dbReference>
<dbReference type="InterPro" id="IPR032818">
    <property type="entry name" value="DedA-like"/>
</dbReference>
<protein>
    <submittedName>
        <fullName evidence="9">Inner membrane protein YqjA</fullName>
    </submittedName>
</protein>
<sequence>MDFQQLLNVLLHLSDHLAQISAEYGLWIYAILFLIIYCETGLVVTPFLPGDSLLFAAGSVAALGSMNVHLLVPLLVTAAFLGDNTNYFIGQLIGPKVFQYENSRFFKKAYLDKTHGFYEKYGGKTIILARFIPIIRTYAPFAAGVGSMSYRYFLSYSVIGALLWITSLTYAGFWFGNIPTVKQHFSIVILAIIVLSVSPMLIEWLKHKHKQYKQKKAQ</sequence>
<comment type="similarity">
    <text evidence="2 7">Belongs to the DedA family.</text>
</comment>
<evidence type="ECO:0000313" key="10">
    <source>
        <dbReference type="Proteomes" id="UP000422232"/>
    </source>
</evidence>
<accession>A0A9Q6LI76</accession>
<dbReference type="NCBIfam" id="NF008102">
    <property type="entry name" value="PRK10847.1"/>
    <property type="match status" value="1"/>
</dbReference>
<dbReference type="InterPro" id="IPR058127">
    <property type="entry name" value="DedA"/>
</dbReference>
<dbReference type="PANTHER" id="PTHR30353">
    <property type="entry name" value="INNER MEMBRANE PROTEIN DEDA-RELATED"/>
    <property type="match status" value="1"/>
</dbReference>
<proteinExistence type="inferred from homology"/>
<evidence type="ECO:0000256" key="1">
    <source>
        <dbReference type="ARBA" id="ARBA00004651"/>
    </source>
</evidence>
<keyword evidence="10" id="KW-1185">Reference proteome</keyword>
<feature type="domain" description="VTT" evidence="8">
    <location>
        <begin position="48"/>
        <end position="172"/>
    </location>
</feature>
<keyword evidence="4 7" id="KW-0812">Transmembrane</keyword>
<organism evidence="9 10">
    <name type="scientific">Piscirickettsia salmonis</name>
    <dbReference type="NCBI Taxonomy" id="1238"/>
    <lineage>
        <taxon>Bacteria</taxon>
        <taxon>Pseudomonadati</taxon>
        <taxon>Pseudomonadota</taxon>
        <taxon>Gammaproteobacteria</taxon>
        <taxon>Thiotrichales</taxon>
        <taxon>Piscirickettsiaceae</taxon>
        <taxon>Piscirickettsia</taxon>
    </lineage>
</organism>